<proteinExistence type="predicted"/>
<dbReference type="EMBL" id="HBGK01031894">
    <property type="protein sequence ID" value="CAD9290478.1"/>
    <property type="molecule type" value="Transcribed_RNA"/>
</dbReference>
<feature type="signal peptide" evidence="1">
    <location>
        <begin position="1"/>
        <end position="30"/>
    </location>
</feature>
<feature type="chain" id="PRO_5036393986" evidence="1">
    <location>
        <begin position="31"/>
        <end position="146"/>
    </location>
</feature>
<accession>A0A6U5MR64</accession>
<gene>
    <name evidence="2" type="ORF">GOCE00092_LOCUS16656</name>
    <name evidence="3" type="ORF">GOCE00092_LOCUS16657</name>
</gene>
<evidence type="ECO:0000256" key="1">
    <source>
        <dbReference type="SAM" id="SignalP"/>
    </source>
</evidence>
<dbReference type="EMBL" id="HBGK01031895">
    <property type="protein sequence ID" value="CAD9290481.1"/>
    <property type="molecule type" value="Transcribed_RNA"/>
</dbReference>
<sequence length="146" mass="16662">MTSTTTRRRTPVVLCLRLLLLLAITPQCQGRFLRFASSSTSDKQLTTKDEEESRELMDKEMEWADDEMYKYQKARGNVLPIHDHATMDTTTTTSLTTRPSKKQNVVFDHMAETRSLLDEILASLDEMEAVLGDVFELESEEEDAAL</sequence>
<dbReference type="AlphaFoldDB" id="A0A6U5MR64"/>
<organism evidence="2">
    <name type="scientific">Grammatophora oceanica</name>
    <dbReference type="NCBI Taxonomy" id="210454"/>
    <lineage>
        <taxon>Eukaryota</taxon>
        <taxon>Sar</taxon>
        <taxon>Stramenopiles</taxon>
        <taxon>Ochrophyta</taxon>
        <taxon>Bacillariophyta</taxon>
        <taxon>Fragilariophyceae</taxon>
        <taxon>Fragilariophycidae</taxon>
        <taxon>Rhabdonematales</taxon>
        <taxon>Grammatophoraceae</taxon>
        <taxon>Grammatophora</taxon>
    </lineage>
</organism>
<reference evidence="2" key="1">
    <citation type="submission" date="2021-01" db="EMBL/GenBank/DDBJ databases">
        <authorList>
            <person name="Corre E."/>
            <person name="Pelletier E."/>
            <person name="Niang G."/>
            <person name="Scheremetjew M."/>
            <person name="Finn R."/>
            <person name="Kale V."/>
            <person name="Holt S."/>
            <person name="Cochrane G."/>
            <person name="Meng A."/>
            <person name="Brown T."/>
            <person name="Cohen L."/>
        </authorList>
    </citation>
    <scope>NUCLEOTIDE SEQUENCE</scope>
    <source>
        <strain evidence="2">CCMP 410</strain>
    </source>
</reference>
<evidence type="ECO:0000313" key="2">
    <source>
        <dbReference type="EMBL" id="CAD9290478.1"/>
    </source>
</evidence>
<keyword evidence="1" id="KW-0732">Signal</keyword>
<name>A0A6U5MR64_9STRA</name>
<protein>
    <submittedName>
        <fullName evidence="2">Uncharacterized protein</fullName>
    </submittedName>
</protein>
<evidence type="ECO:0000313" key="3">
    <source>
        <dbReference type="EMBL" id="CAD9290481.1"/>
    </source>
</evidence>